<dbReference type="Proteomes" id="UP001497516">
    <property type="component" value="Chromosome 6"/>
</dbReference>
<protein>
    <submittedName>
        <fullName evidence="2">Uncharacterized protein</fullName>
    </submittedName>
</protein>
<sequence length="88" mass="9270">MEPYRRVTVALTAAGLIGYVNGEIKKPSAATAPPTQITATGQGPTPPFCCGSSTPSPIQLPKPSTKSKQRPSCGSNWRSRSEDQIQLA</sequence>
<keyword evidence="3" id="KW-1185">Reference proteome</keyword>
<feature type="compositionally biased region" description="Polar residues" evidence="1">
    <location>
        <begin position="51"/>
        <end position="78"/>
    </location>
</feature>
<feature type="compositionally biased region" description="Basic and acidic residues" evidence="1">
    <location>
        <begin position="79"/>
        <end position="88"/>
    </location>
</feature>
<accession>A0AAV2FEK6</accession>
<organism evidence="2 3">
    <name type="scientific">Linum trigynum</name>
    <dbReference type="NCBI Taxonomy" id="586398"/>
    <lineage>
        <taxon>Eukaryota</taxon>
        <taxon>Viridiplantae</taxon>
        <taxon>Streptophyta</taxon>
        <taxon>Embryophyta</taxon>
        <taxon>Tracheophyta</taxon>
        <taxon>Spermatophyta</taxon>
        <taxon>Magnoliopsida</taxon>
        <taxon>eudicotyledons</taxon>
        <taxon>Gunneridae</taxon>
        <taxon>Pentapetalae</taxon>
        <taxon>rosids</taxon>
        <taxon>fabids</taxon>
        <taxon>Malpighiales</taxon>
        <taxon>Linaceae</taxon>
        <taxon>Linum</taxon>
    </lineage>
</organism>
<dbReference type="EMBL" id="OZ034819">
    <property type="protein sequence ID" value="CAL1396694.1"/>
    <property type="molecule type" value="Genomic_DNA"/>
</dbReference>
<dbReference type="AlphaFoldDB" id="A0AAV2FEK6"/>
<evidence type="ECO:0000313" key="3">
    <source>
        <dbReference type="Proteomes" id="UP001497516"/>
    </source>
</evidence>
<name>A0AAV2FEK6_9ROSI</name>
<feature type="compositionally biased region" description="Low complexity" evidence="1">
    <location>
        <begin position="27"/>
        <end position="40"/>
    </location>
</feature>
<feature type="region of interest" description="Disordered" evidence="1">
    <location>
        <begin position="27"/>
        <end position="88"/>
    </location>
</feature>
<evidence type="ECO:0000313" key="2">
    <source>
        <dbReference type="EMBL" id="CAL1396694.1"/>
    </source>
</evidence>
<proteinExistence type="predicted"/>
<reference evidence="2 3" key="1">
    <citation type="submission" date="2024-04" db="EMBL/GenBank/DDBJ databases">
        <authorList>
            <person name="Fracassetti M."/>
        </authorList>
    </citation>
    <scope>NUCLEOTIDE SEQUENCE [LARGE SCALE GENOMIC DNA]</scope>
</reference>
<gene>
    <name evidence="2" type="ORF">LTRI10_LOCUS37047</name>
</gene>
<evidence type="ECO:0000256" key="1">
    <source>
        <dbReference type="SAM" id="MobiDB-lite"/>
    </source>
</evidence>